<feature type="chain" id="PRO_5019257749" description="Adhesin domain-containing protein" evidence="1">
    <location>
        <begin position="32"/>
        <end position="214"/>
    </location>
</feature>
<protein>
    <recommendedName>
        <fullName evidence="4">Adhesin domain-containing protein</fullName>
    </recommendedName>
</protein>
<dbReference type="EMBL" id="PIPW01000001">
    <property type="protein sequence ID" value="RUO54289.1"/>
    <property type="molecule type" value="Genomic_DNA"/>
</dbReference>
<evidence type="ECO:0000313" key="3">
    <source>
        <dbReference type="Proteomes" id="UP000287198"/>
    </source>
</evidence>
<sequence>MTRQQSVWFSALFLIASVTALSLPLASVANAHERTIEASYSVSEATELSIESGVGTVTFERAKGSTLEIELHVEESDASFFGEANLDAVELVAEQNGDRLDLRVPEQENIKLDWTIRLPQVAAVELDLGVGEITGSLDAADMNVDLGVGEIDLVIVGAIADVKTDVGIGEVKIIGGDSTSNERHFISASGKARGQGDARVNIDVGIGEIRIEIQ</sequence>
<dbReference type="RefSeq" id="WP_126761543.1">
    <property type="nucleotide sequence ID" value="NZ_JBHLTZ010000004.1"/>
</dbReference>
<keyword evidence="1" id="KW-0732">Signal</keyword>
<keyword evidence="3" id="KW-1185">Reference proteome</keyword>
<evidence type="ECO:0000313" key="2">
    <source>
        <dbReference type="EMBL" id="RUO54289.1"/>
    </source>
</evidence>
<accession>A0A432Y017</accession>
<dbReference type="OrthoDB" id="6239971at2"/>
<evidence type="ECO:0000256" key="1">
    <source>
        <dbReference type="SAM" id="SignalP"/>
    </source>
</evidence>
<evidence type="ECO:0008006" key="4">
    <source>
        <dbReference type="Google" id="ProtNLM"/>
    </source>
</evidence>
<reference evidence="3" key="1">
    <citation type="journal article" date="2018" name="Front. Microbiol.">
        <title>Genome-Based Analysis Reveals the Taxonomy and Diversity of the Family Idiomarinaceae.</title>
        <authorList>
            <person name="Liu Y."/>
            <person name="Lai Q."/>
            <person name="Shao Z."/>
        </authorList>
    </citation>
    <scope>NUCLEOTIDE SEQUENCE [LARGE SCALE GENOMIC DNA]</scope>
    <source>
        <strain evidence="3">BH195</strain>
    </source>
</reference>
<name>A0A432Y017_9GAMM</name>
<proteinExistence type="predicted"/>
<gene>
    <name evidence="2" type="ORF">CWI69_02405</name>
</gene>
<comment type="caution">
    <text evidence="2">The sequence shown here is derived from an EMBL/GenBank/DDBJ whole genome shotgun (WGS) entry which is preliminary data.</text>
</comment>
<feature type="signal peptide" evidence="1">
    <location>
        <begin position="1"/>
        <end position="31"/>
    </location>
</feature>
<dbReference type="Proteomes" id="UP000287198">
    <property type="component" value="Unassembled WGS sequence"/>
</dbReference>
<organism evidence="2 3">
    <name type="scientific">Pseudidiomarina halophila</name>
    <dbReference type="NCBI Taxonomy" id="1449799"/>
    <lineage>
        <taxon>Bacteria</taxon>
        <taxon>Pseudomonadati</taxon>
        <taxon>Pseudomonadota</taxon>
        <taxon>Gammaproteobacteria</taxon>
        <taxon>Alteromonadales</taxon>
        <taxon>Idiomarinaceae</taxon>
        <taxon>Pseudidiomarina</taxon>
    </lineage>
</organism>
<dbReference type="AlphaFoldDB" id="A0A432Y017"/>